<dbReference type="PANTHER" id="PTHR14146:SF0">
    <property type="entry name" value="EXOCYST COMPLEX COMPONENT 4"/>
    <property type="match status" value="1"/>
</dbReference>
<dbReference type="PANTHER" id="PTHR14146">
    <property type="entry name" value="EXOCYST COMPLEX COMPONENT 4"/>
    <property type="match status" value="1"/>
</dbReference>
<evidence type="ECO:0000256" key="1">
    <source>
        <dbReference type="RuleBase" id="RU367079"/>
    </source>
</evidence>
<dbReference type="GO" id="GO:0006612">
    <property type="term" value="P:protein targeting to membrane"/>
    <property type="evidence" value="ECO:0007669"/>
    <property type="project" value="UniProtKB-UniRule"/>
</dbReference>
<keyword evidence="1" id="KW-0268">Exocytosis</keyword>
<accession>A0A068TU77</accession>
<dbReference type="AlphaFoldDB" id="A0A068TU77"/>
<dbReference type="Proteomes" id="UP000295252">
    <property type="component" value="Chromosome IV"/>
</dbReference>
<dbReference type="Gramene" id="CDO99786">
    <property type="protein sequence ID" value="CDO99786"/>
    <property type="gene ID" value="GSCOC_T00029476001"/>
</dbReference>
<dbReference type="InParanoid" id="A0A068TU77"/>
<dbReference type="GO" id="GO:0000145">
    <property type="term" value="C:exocyst"/>
    <property type="evidence" value="ECO:0007669"/>
    <property type="project" value="UniProtKB-UniRule"/>
</dbReference>
<keyword evidence="1" id="KW-0653">Protein transport</keyword>
<comment type="function">
    <text evidence="1">Component of the exocyst complex involved in the docking of exocytic vesicles with fusion sites on the plasma membrane.</text>
</comment>
<dbReference type="InterPro" id="IPR039682">
    <property type="entry name" value="Sec8/EXOC4"/>
</dbReference>
<name>A0A068TU77_COFCA</name>
<dbReference type="GO" id="GO:0090522">
    <property type="term" value="P:vesicle tethering involved in exocytosis"/>
    <property type="evidence" value="ECO:0007669"/>
    <property type="project" value="UniProtKB-UniRule"/>
</dbReference>
<dbReference type="PhylomeDB" id="A0A068TU77"/>
<protein>
    <recommendedName>
        <fullName evidence="1">Exocyst complex component Sec8</fullName>
    </recommendedName>
</protein>
<dbReference type="STRING" id="49390.A0A068TU77"/>
<dbReference type="GO" id="GO:0015031">
    <property type="term" value="P:protein transport"/>
    <property type="evidence" value="ECO:0007669"/>
    <property type="project" value="UniProtKB-KW"/>
</dbReference>
<dbReference type="OrthoDB" id="272977at2759"/>
<sequence>MNGCFFYISPCTFIAFQIRRRPIVFMCAVLEKQSYMLIGRHDVENLMRIDPASACLPNLPGQSNLVGNASDAETVEFEMQMSDLLFNLRPIKQENLIRDDNKLILLASLSDSLEYIADSIERQVFCICAAIHVW</sequence>
<organism evidence="2 3">
    <name type="scientific">Coffea canephora</name>
    <name type="common">Robusta coffee</name>
    <dbReference type="NCBI Taxonomy" id="49390"/>
    <lineage>
        <taxon>Eukaryota</taxon>
        <taxon>Viridiplantae</taxon>
        <taxon>Streptophyta</taxon>
        <taxon>Embryophyta</taxon>
        <taxon>Tracheophyta</taxon>
        <taxon>Spermatophyta</taxon>
        <taxon>Magnoliopsida</taxon>
        <taxon>eudicotyledons</taxon>
        <taxon>Gunneridae</taxon>
        <taxon>Pentapetalae</taxon>
        <taxon>asterids</taxon>
        <taxon>lamiids</taxon>
        <taxon>Gentianales</taxon>
        <taxon>Rubiaceae</taxon>
        <taxon>Ixoroideae</taxon>
        <taxon>Gardenieae complex</taxon>
        <taxon>Bertiereae - Coffeeae clade</taxon>
        <taxon>Coffeeae</taxon>
        <taxon>Coffea</taxon>
    </lineage>
</organism>
<comment type="similarity">
    <text evidence="1">Belongs to the SEC8 family.</text>
</comment>
<keyword evidence="3" id="KW-1185">Reference proteome</keyword>
<reference evidence="3" key="1">
    <citation type="journal article" date="2014" name="Science">
        <title>The coffee genome provides insight into the convergent evolution of caffeine biosynthesis.</title>
        <authorList>
            <person name="Denoeud F."/>
            <person name="Carretero-Paulet L."/>
            <person name="Dereeper A."/>
            <person name="Droc G."/>
            <person name="Guyot R."/>
            <person name="Pietrella M."/>
            <person name="Zheng C."/>
            <person name="Alberti A."/>
            <person name="Anthony F."/>
            <person name="Aprea G."/>
            <person name="Aury J.M."/>
            <person name="Bento P."/>
            <person name="Bernard M."/>
            <person name="Bocs S."/>
            <person name="Campa C."/>
            <person name="Cenci A."/>
            <person name="Combes M.C."/>
            <person name="Crouzillat D."/>
            <person name="Da Silva C."/>
            <person name="Daddiego L."/>
            <person name="De Bellis F."/>
            <person name="Dussert S."/>
            <person name="Garsmeur O."/>
            <person name="Gayraud T."/>
            <person name="Guignon V."/>
            <person name="Jahn K."/>
            <person name="Jamilloux V."/>
            <person name="Joet T."/>
            <person name="Labadie K."/>
            <person name="Lan T."/>
            <person name="Leclercq J."/>
            <person name="Lepelley M."/>
            <person name="Leroy T."/>
            <person name="Li L.T."/>
            <person name="Librado P."/>
            <person name="Lopez L."/>
            <person name="Munoz A."/>
            <person name="Noel B."/>
            <person name="Pallavicini A."/>
            <person name="Perrotta G."/>
            <person name="Poncet V."/>
            <person name="Pot D."/>
            <person name="Priyono X."/>
            <person name="Rigoreau M."/>
            <person name="Rouard M."/>
            <person name="Rozas J."/>
            <person name="Tranchant-Dubreuil C."/>
            <person name="VanBuren R."/>
            <person name="Zhang Q."/>
            <person name="Andrade A.C."/>
            <person name="Argout X."/>
            <person name="Bertrand B."/>
            <person name="de Kochko A."/>
            <person name="Graziosi G."/>
            <person name="Henry R.J."/>
            <person name="Jayarama X."/>
            <person name="Ming R."/>
            <person name="Nagai C."/>
            <person name="Rounsley S."/>
            <person name="Sankoff D."/>
            <person name="Giuliano G."/>
            <person name="Albert V.A."/>
            <person name="Wincker P."/>
            <person name="Lashermes P."/>
        </authorList>
    </citation>
    <scope>NUCLEOTIDE SEQUENCE [LARGE SCALE GENOMIC DNA]</scope>
    <source>
        <strain evidence="3">cv. DH200-94</strain>
    </source>
</reference>
<evidence type="ECO:0000313" key="2">
    <source>
        <dbReference type="EMBL" id="CDO99786.1"/>
    </source>
</evidence>
<dbReference type="GO" id="GO:0006893">
    <property type="term" value="P:Golgi to plasma membrane transport"/>
    <property type="evidence" value="ECO:0007669"/>
    <property type="project" value="TreeGrafter"/>
</dbReference>
<proteinExistence type="inferred from homology"/>
<evidence type="ECO:0000313" key="3">
    <source>
        <dbReference type="Proteomes" id="UP000295252"/>
    </source>
</evidence>
<gene>
    <name evidence="2" type="ORF">GSCOC_T00029476001</name>
</gene>
<keyword evidence="1" id="KW-0813">Transport</keyword>
<dbReference type="EMBL" id="HG739088">
    <property type="protein sequence ID" value="CDO99786.1"/>
    <property type="molecule type" value="Genomic_DNA"/>
</dbReference>